<dbReference type="SUPFAM" id="SSF51735">
    <property type="entry name" value="NAD(P)-binding Rossmann-fold domains"/>
    <property type="match status" value="1"/>
</dbReference>
<comment type="caution">
    <text evidence="2">The sequence shown here is derived from an EMBL/GenBank/DDBJ whole genome shotgun (WGS) entry which is preliminary data.</text>
</comment>
<dbReference type="PANTHER" id="PTHR43677">
    <property type="entry name" value="SHORT-CHAIN DEHYDROGENASE/REDUCTASE"/>
    <property type="match status" value="1"/>
</dbReference>
<reference evidence="2 3" key="1">
    <citation type="journal article" date="2025" name="Microbiol. Resour. Announc.">
        <title>Draft genome sequences for Neonectria magnoliae and Neonectria punicea, canker pathogens of Liriodendron tulipifera and Acer saccharum in West Virginia.</title>
        <authorList>
            <person name="Petronek H.M."/>
            <person name="Kasson M.T."/>
            <person name="Metheny A.M."/>
            <person name="Stauder C.M."/>
            <person name="Lovett B."/>
            <person name="Lynch S.C."/>
            <person name="Garnas J.R."/>
            <person name="Kasson L.R."/>
            <person name="Stajich J.E."/>
        </authorList>
    </citation>
    <scope>NUCLEOTIDE SEQUENCE [LARGE SCALE GENOMIC DNA]</scope>
    <source>
        <strain evidence="2 3">NRRL 64653</strain>
    </source>
</reference>
<dbReference type="InterPro" id="IPR036291">
    <property type="entry name" value="NAD(P)-bd_dom_sf"/>
</dbReference>
<gene>
    <name evidence="2" type="ORF">QQX98_004979</name>
</gene>
<dbReference type="Pfam" id="PF00107">
    <property type="entry name" value="ADH_zinc_N"/>
    <property type="match status" value="1"/>
</dbReference>
<protein>
    <recommendedName>
        <fullName evidence="1">Enoyl reductase (ER) domain-containing protein</fullName>
    </recommendedName>
</protein>
<dbReference type="InterPro" id="IPR020843">
    <property type="entry name" value="ER"/>
</dbReference>
<proteinExistence type="predicted"/>
<dbReference type="SMART" id="SM00829">
    <property type="entry name" value="PKS_ER"/>
    <property type="match status" value="1"/>
</dbReference>
<dbReference type="InterPro" id="IPR051397">
    <property type="entry name" value="Zn-ADH-like_protein"/>
</dbReference>
<organism evidence="2 3">
    <name type="scientific">Neonectria punicea</name>
    <dbReference type="NCBI Taxonomy" id="979145"/>
    <lineage>
        <taxon>Eukaryota</taxon>
        <taxon>Fungi</taxon>
        <taxon>Dikarya</taxon>
        <taxon>Ascomycota</taxon>
        <taxon>Pezizomycotina</taxon>
        <taxon>Sordariomycetes</taxon>
        <taxon>Hypocreomycetidae</taxon>
        <taxon>Hypocreales</taxon>
        <taxon>Nectriaceae</taxon>
        <taxon>Neonectria</taxon>
    </lineage>
</organism>
<evidence type="ECO:0000313" key="2">
    <source>
        <dbReference type="EMBL" id="KAK7416786.1"/>
    </source>
</evidence>
<dbReference type="Proteomes" id="UP001498476">
    <property type="component" value="Unassembled WGS sequence"/>
</dbReference>
<dbReference type="InterPro" id="IPR013149">
    <property type="entry name" value="ADH-like_C"/>
</dbReference>
<dbReference type="EMBL" id="JAZAVJ010000064">
    <property type="protein sequence ID" value="KAK7416786.1"/>
    <property type="molecule type" value="Genomic_DNA"/>
</dbReference>
<sequence>MKSIIVLDFCDSLDEIRVSDAPAPEPKQGGILIQVVAAGVNFVDILYARGQHQNNKNLVRPPFTLGLEFAGIVISSPDTSSFKPGDSVFGDCSGAYCEFLIIQEDSGSLQKMPTSWDFTEAAALGATLPVSYGALVLRGGLKAGETVLVHSAAGGIGAMATQIAVAMGCHVLGTAGSFEKCAYAQGLGASLCVNYSQGNWWERILEETDGRGVDVVFDPVGLVDRSLKCLAHRGRVLVAGFAGRDGQTEKIAMNRLLLKQATLTGYRYGESLRRDPDERRRIWHELRPLIEDGRIKPTVYRCYEGLESVPRALKDLASRKVLGKAVIRINGTQAGQSASRL</sequence>
<accession>A0ABR1H6W9</accession>
<evidence type="ECO:0000259" key="1">
    <source>
        <dbReference type="SMART" id="SM00829"/>
    </source>
</evidence>
<dbReference type="Pfam" id="PF08240">
    <property type="entry name" value="ADH_N"/>
    <property type="match status" value="1"/>
</dbReference>
<name>A0ABR1H6W9_9HYPO</name>
<evidence type="ECO:0000313" key="3">
    <source>
        <dbReference type="Proteomes" id="UP001498476"/>
    </source>
</evidence>
<dbReference type="CDD" id="cd08241">
    <property type="entry name" value="QOR1"/>
    <property type="match status" value="1"/>
</dbReference>
<feature type="domain" description="Enoyl reductase (ER)" evidence="1">
    <location>
        <begin position="11"/>
        <end position="327"/>
    </location>
</feature>
<dbReference type="InterPro" id="IPR013154">
    <property type="entry name" value="ADH-like_N"/>
</dbReference>
<dbReference type="Gene3D" id="3.90.180.10">
    <property type="entry name" value="Medium-chain alcohol dehydrogenases, catalytic domain"/>
    <property type="match status" value="1"/>
</dbReference>
<dbReference type="SUPFAM" id="SSF50129">
    <property type="entry name" value="GroES-like"/>
    <property type="match status" value="1"/>
</dbReference>
<keyword evidence="3" id="KW-1185">Reference proteome</keyword>
<dbReference type="Gene3D" id="3.40.50.720">
    <property type="entry name" value="NAD(P)-binding Rossmann-like Domain"/>
    <property type="match status" value="1"/>
</dbReference>
<dbReference type="PANTHER" id="PTHR43677:SF4">
    <property type="entry name" value="QUINONE OXIDOREDUCTASE-LIKE PROTEIN 2"/>
    <property type="match status" value="1"/>
</dbReference>
<dbReference type="InterPro" id="IPR011032">
    <property type="entry name" value="GroES-like_sf"/>
</dbReference>